<dbReference type="EMBL" id="WWFF01000003">
    <property type="protein sequence ID" value="MYN53223.1"/>
    <property type="molecule type" value="Genomic_DNA"/>
</dbReference>
<dbReference type="InterPro" id="IPR036390">
    <property type="entry name" value="WH_DNA-bd_sf"/>
</dbReference>
<dbReference type="PANTHER" id="PTHR30346:SF28">
    <property type="entry name" value="HTH-TYPE TRANSCRIPTIONAL REGULATOR CYNR"/>
    <property type="match status" value="1"/>
</dbReference>
<dbReference type="AlphaFoldDB" id="A0A226UNE9"/>
<organism evidence="6 8">
    <name type="scientific">Lactobacillus crispatus</name>
    <dbReference type="NCBI Taxonomy" id="47770"/>
    <lineage>
        <taxon>Bacteria</taxon>
        <taxon>Bacillati</taxon>
        <taxon>Bacillota</taxon>
        <taxon>Bacilli</taxon>
        <taxon>Lactobacillales</taxon>
        <taxon>Lactobacillaceae</taxon>
        <taxon>Lactobacillus</taxon>
    </lineage>
</organism>
<comment type="similarity">
    <text evidence="1">Belongs to the LysR transcriptional regulatory family.</text>
</comment>
<evidence type="ECO:0000313" key="6">
    <source>
        <dbReference type="EMBL" id="MYN53223.1"/>
    </source>
</evidence>
<protein>
    <submittedName>
        <fullName evidence="6">LysR family transcriptional regulator</fullName>
    </submittedName>
</protein>
<evidence type="ECO:0000259" key="5">
    <source>
        <dbReference type="PROSITE" id="PS50931"/>
    </source>
</evidence>
<keyword evidence="3" id="KW-0238">DNA-binding</keyword>
<dbReference type="SUPFAM" id="SSF46785">
    <property type="entry name" value="Winged helix' DNA-binding domain"/>
    <property type="match status" value="1"/>
</dbReference>
<dbReference type="GO" id="GO:0032993">
    <property type="term" value="C:protein-DNA complex"/>
    <property type="evidence" value="ECO:0007669"/>
    <property type="project" value="TreeGrafter"/>
</dbReference>
<dbReference type="PROSITE" id="PS50931">
    <property type="entry name" value="HTH_LYSR"/>
    <property type="match status" value="1"/>
</dbReference>
<dbReference type="InterPro" id="IPR036388">
    <property type="entry name" value="WH-like_DNA-bd_sf"/>
</dbReference>
<dbReference type="InterPro" id="IPR005119">
    <property type="entry name" value="LysR_subst-bd"/>
</dbReference>
<evidence type="ECO:0000256" key="1">
    <source>
        <dbReference type="ARBA" id="ARBA00009437"/>
    </source>
</evidence>
<dbReference type="Gene3D" id="3.40.190.290">
    <property type="match status" value="1"/>
</dbReference>
<dbReference type="PRINTS" id="PR00039">
    <property type="entry name" value="HTHLYSR"/>
</dbReference>
<gene>
    <name evidence="6" type="ORF">GTK63_02590</name>
    <name evidence="7" type="ORF">GTO85_03915</name>
</gene>
<keyword evidence="4" id="KW-0804">Transcription</keyword>
<feature type="domain" description="HTH lysR-type" evidence="5">
    <location>
        <begin position="1"/>
        <end position="58"/>
    </location>
</feature>
<dbReference type="GO" id="GO:0003700">
    <property type="term" value="F:DNA-binding transcription factor activity"/>
    <property type="evidence" value="ECO:0007669"/>
    <property type="project" value="InterPro"/>
</dbReference>
<dbReference type="SUPFAM" id="SSF53850">
    <property type="entry name" value="Periplasmic binding protein-like II"/>
    <property type="match status" value="1"/>
</dbReference>
<dbReference type="Pfam" id="PF03466">
    <property type="entry name" value="LysR_substrate"/>
    <property type="match status" value="1"/>
</dbReference>
<evidence type="ECO:0000256" key="2">
    <source>
        <dbReference type="ARBA" id="ARBA00023015"/>
    </source>
</evidence>
<dbReference type="Proteomes" id="UP000510660">
    <property type="component" value="Chromosome"/>
</dbReference>
<dbReference type="InterPro" id="IPR000847">
    <property type="entry name" value="LysR_HTH_N"/>
</dbReference>
<evidence type="ECO:0000313" key="7">
    <source>
        <dbReference type="EMBL" id="QLL73573.1"/>
    </source>
</evidence>
<dbReference type="EMBL" id="CP047415">
    <property type="protein sequence ID" value="QLL73573.1"/>
    <property type="molecule type" value="Genomic_DNA"/>
</dbReference>
<dbReference type="Pfam" id="PF00126">
    <property type="entry name" value="HTH_1"/>
    <property type="match status" value="1"/>
</dbReference>
<accession>A0A226UNE9</accession>
<evidence type="ECO:0000256" key="3">
    <source>
        <dbReference type="ARBA" id="ARBA00023125"/>
    </source>
</evidence>
<proteinExistence type="inferred from homology"/>
<evidence type="ECO:0000313" key="8">
    <source>
        <dbReference type="Proteomes" id="UP000460132"/>
    </source>
</evidence>
<dbReference type="Gene3D" id="1.10.10.10">
    <property type="entry name" value="Winged helix-like DNA-binding domain superfamily/Winged helix DNA-binding domain"/>
    <property type="match status" value="1"/>
</dbReference>
<dbReference type="GO" id="GO:0003677">
    <property type="term" value="F:DNA binding"/>
    <property type="evidence" value="ECO:0007669"/>
    <property type="project" value="UniProtKB-KW"/>
</dbReference>
<name>A0A226UNE9_9LACO</name>
<reference evidence="6 8" key="2">
    <citation type="submission" date="2020-01" db="EMBL/GenBank/DDBJ databases">
        <title>Vaginal microbiome of pregnant Indian women: Insights into the genome of dominants Lactobacillus species.</title>
        <authorList>
            <person name="Das B."/>
            <person name="Mehta O."/>
            <person name="Ghosh T.S."/>
            <person name="Kothidar A."/>
            <person name="Gowtham M.R."/>
            <person name="Mitra R."/>
            <person name="Kshetrapal P."/>
            <person name="Wadhwa N."/>
            <person name="Thiruvengadam R."/>
            <person name="Nair G.B."/>
            <person name="Bhatnagar S."/>
            <person name="Pore S."/>
        </authorList>
    </citation>
    <scope>NUCLEOTIDE SEQUENCE [LARGE SCALE GENOMIC DNA]</scope>
    <source>
        <strain evidence="6 8">Indica2</strain>
    </source>
</reference>
<dbReference type="RefSeq" id="WP_060464188.1">
    <property type="nucleotide sequence ID" value="NZ_CP046589.1"/>
</dbReference>
<dbReference type="Proteomes" id="UP000460132">
    <property type="component" value="Unassembled WGS sequence"/>
</dbReference>
<dbReference type="CDD" id="cd05466">
    <property type="entry name" value="PBP2_LTTR_substrate"/>
    <property type="match status" value="1"/>
</dbReference>
<reference evidence="7 9" key="1">
    <citation type="submission" date="2020-01" db="EMBL/GenBank/DDBJ databases">
        <title>Complete and circular genome sequences of six lactobacillus isolates from horses.</title>
        <authorList>
            <person name="Hassan H.M."/>
        </authorList>
    </citation>
    <scope>NUCLEOTIDE SEQUENCE [LARGE SCALE GENOMIC DNA]</scope>
    <source>
        <strain evidence="7 9">1D</strain>
    </source>
</reference>
<evidence type="ECO:0000313" key="9">
    <source>
        <dbReference type="Proteomes" id="UP000510660"/>
    </source>
</evidence>
<evidence type="ECO:0000256" key="4">
    <source>
        <dbReference type="ARBA" id="ARBA00023163"/>
    </source>
</evidence>
<sequence length="291" mass="33379">MEFRDLKYFQKLVETKNYNRTAEFFGVTQPAISSMVKRLEKEIGTQLIFQAHNHKRMTISPAGLVVYRNAKGLIQKERSIILEAKRANENSFRLGYSELAGKEWLASVITQLNQGHLLASVETHEENSHYLEQHLREGRYDAIVFSRLDNEKLPGIKLTTLETFQYNLVVPSNNPLAKQKEIDLFQIADIPLIMRHKRFLSRTALEQIFTNTNFKPKKKLVVDSIDATLQLVKQNMGVGFLMDIAAKNYPGVKSIPLIPSQQIYCYSTLGIREDFMPNKIQAKCLSILKGF</sequence>
<dbReference type="PANTHER" id="PTHR30346">
    <property type="entry name" value="TRANSCRIPTIONAL DUAL REGULATOR HCAR-RELATED"/>
    <property type="match status" value="1"/>
</dbReference>
<keyword evidence="2" id="KW-0805">Transcription regulation</keyword>